<dbReference type="Pfam" id="PF05345">
    <property type="entry name" value="He_PIG"/>
    <property type="match status" value="4"/>
</dbReference>
<dbReference type="InterPro" id="IPR013783">
    <property type="entry name" value="Ig-like_fold"/>
</dbReference>
<dbReference type="InterPro" id="IPR036709">
    <property type="entry name" value="Autotransporte_beta_dom_sf"/>
</dbReference>
<dbReference type="Gene3D" id="2.40.128.130">
    <property type="entry name" value="Autotransporter beta-domain"/>
    <property type="match status" value="1"/>
</dbReference>
<organism evidence="2 3">
    <name type="scientific">Rhizobium glycinendophyticum</name>
    <dbReference type="NCBI Taxonomy" id="2589807"/>
    <lineage>
        <taxon>Bacteria</taxon>
        <taxon>Pseudomonadati</taxon>
        <taxon>Pseudomonadota</taxon>
        <taxon>Alphaproteobacteria</taxon>
        <taxon>Hyphomicrobiales</taxon>
        <taxon>Rhizobiaceae</taxon>
        <taxon>Rhizobium/Agrobacterium group</taxon>
        <taxon>Rhizobium</taxon>
    </lineage>
</organism>
<evidence type="ECO:0000313" key="2">
    <source>
        <dbReference type="EMBL" id="TPP11046.1"/>
    </source>
</evidence>
<dbReference type="Gene3D" id="2.60.40.3440">
    <property type="match status" value="2"/>
</dbReference>
<keyword evidence="3" id="KW-1185">Reference proteome</keyword>
<proteinExistence type="predicted"/>
<dbReference type="InterPro" id="IPR005546">
    <property type="entry name" value="Autotransporte_beta"/>
</dbReference>
<accession>A0A504UQF9</accession>
<dbReference type="Gene3D" id="2.60.40.2810">
    <property type="match status" value="1"/>
</dbReference>
<sequence length="1236" mass="126102">MKRHKIGHCLRGYAQCWAIRDVLLRATPGSKPAAAFRFRTRAHASKSPFSMLIFIKTMLRRGSKTALAALTCFICLLHTHARATDYYYEAYSGEPVRIVVNSYGQSSVQFFYSTYTGTTDSPHDMSYDLIYTSAAGFVGEITITTKALAAPDYVTVVASDTHHITVKPRITFSSSSWPNAKKGEVYSRAVTASYSASSTVVSYSITSGSLPPGLNLNSSSGTISGTPSTTGSWTFTYQVINADGYSSNQSMTLKVGPSTSDLSTTVSANSSGNQVAVPMTGTESLTGVSAPAHGTASYSGSTLSYTPAAGYSGSDSFTYTVTESESGLSDTATVTVTVTAPALVLSPTNLPGGTANVAYSQTLSATNGTSPYSFAVTGGVLPSGLTLSTSGTLSGTPTTQGSETFEVTSTDTYGATGTQSYTLDIAIAAPIVADVSAIIDANSTDAPISLDLAGGTADSVSVVTSPQHGTAVASGTSIAYTPTPGYSGIDTFTYAATNSTGTSVAATVTVTVSKPTLGITPTTLPGGVANSSYSQTLSASSGTAPYSFTVTSGDLPDGLTLSSDGTLSGSPTADGSQTFEITATDSLGATGSQSYTLAIAIAAPTVGDVVASVDANSTDNVITLDLSGGAADSVEIASAPNHGTATATGTSITYTPEAGYSGDDSFTYTATNSTGSSAPATVSITVGQPILAITPDGTLSLRQAETFSQTFIASNGTAPYSYAITGTLPDGLTFDTSSGTLSGTATETGSFPVYMVATDAYGATGTANLTLQVDDALPVAPALTVSTNSGRTITIDLTEGATGGPFTGADLVSLSPASAGTAVIVLDDTAATSASQAISAAYAAGRYKLRFTANVDFTGTVTATYTLTSASGTSAPASVQMQVAARPILSTDADLVGLLEAQASAARRLAKAQTDTVNDHLKSLHGKACLENTISLSLSDSSDGKAPVSANAGCSPLADGDLAFWSAGSIDLGDRDSLSGESAFDFATVSVTGGLDYRLSDTVIGGISIGYSRDRAEIGSDGTTSINRAASATVYGLYQPGGGLFVDGLIGAGLLDFDSVRITSSTGAEAEASRSGRQVFAAISGGYDYRQDDLTISTYGRLAASHSILDSAEESGADWENALFGRQESNSLTTTVGASFSYDLQMDEQIVRPELSLDFSHDFSDTSDTTVTYADDSWTIDYLVAGNRTRRDSLTVGLGVTLLQATGATLRGRYSATLDLDGLQSQRLALDLGGKF</sequence>
<comment type="caution">
    <text evidence="2">The sequence shown here is derived from an EMBL/GenBank/DDBJ whole genome shotgun (WGS) entry which is preliminary data.</text>
</comment>
<feature type="domain" description="Autotransporter" evidence="1">
    <location>
        <begin position="957"/>
        <end position="1236"/>
    </location>
</feature>
<dbReference type="InterPro" id="IPR015919">
    <property type="entry name" value="Cadherin-like_sf"/>
</dbReference>
<evidence type="ECO:0000313" key="3">
    <source>
        <dbReference type="Proteomes" id="UP000316429"/>
    </source>
</evidence>
<gene>
    <name evidence="2" type="ORF">FJQ55_09530</name>
</gene>
<dbReference type="GO" id="GO:0005509">
    <property type="term" value="F:calcium ion binding"/>
    <property type="evidence" value="ECO:0007669"/>
    <property type="project" value="InterPro"/>
</dbReference>
<dbReference type="PANTHER" id="PTHR37494">
    <property type="entry name" value="HEMAGGLUTININ"/>
    <property type="match status" value="1"/>
</dbReference>
<dbReference type="SUPFAM" id="SSF103515">
    <property type="entry name" value="Autotransporter"/>
    <property type="match status" value="1"/>
</dbReference>
<dbReference type="Proteomes" id="UP000316429">
    <property type="component" value="Unassembled WGS sequence"/>
</dbReference>
<dbReference type="Pfam" id="PF17963">
    <property type="entry name" value="Big_9"/>
    <property type="match status" value="3"/>
</dbReference>
<dbReference type="Pfam" id="PF03797">
    <property type="entry name" value="Autotransporter"/>
    <property type="match status" value="1"/>
</dbReference>
<dbReference type="Gene3D" id="2.60.40.10">
    <property type="entry name" value="Immunoglobulins"/>
    <property type="match status" value="4"/>
</dbReference>
<evidence type="ECO:0000259" key="1">
    <source>
        <dbReference type="PROSITE" id="PS51208"/>
    </source>
</evidence>
<dbReference type="AlphaFoldDB" id="A0A504UQF9"/>
<reference evidence="2 3" key="1">
    <citation type="submission" date="2019-06" db="EMBL/GenBank/DDBJ databases">
        <title>Rhizobium sp. CL12 isolated from roots of soybean.</title>
        <authorList>
            <person name="Wang C."/>
        </authorList>
    </citation>
    <scope>NUCLEOTIDE SEQUENCE [LARGE SCALE GENOMIC DNA]</scope>
    <source>
        <strain evidence="2 3">CL12</strain>
    </source>
</reference>
<dbReference type="PROSITE" id="PS51208">
    <property type="entry name" value="AUTOTRANSPORTER"/>
    <property type="match status" value="1"/>
</dbReference>
<protein>
    <submittedName>
        <fullName evidence="2">Autotransporter domain-containing protein</fullName>
    </submittedName>
</protein>
<dbReference type="PANTHER" id="PTHR37494:SF1">
    <property type="entry name" value="STAPHYLOCOCCUS AUREUS SURFACE PROTEIN A"/>
    <property type="match status" value="1"/>
</dbReference>
<dbReference type="SMART" id="SM00869">
    <property type="entry name" value="Autotransporter"/>
    <property type="match status" value="1"/>
</dbReference>
<dbReference type="SUPFAM" id="SSF49313">
    <property type="entry name" value="Cadherin-like"/>
    <property type="match status" value="4"/>
</dbReference>
<dbReference type="EMBL" id="VFYP01000001">
    <property type="protein sequence ID" value="TPP11046.1"/>
    <property type="molecule type" value="Genomic_DNA"/>
</dbReference>
<name>A0A504UQF9_9HYPH</name>
<dbReference type="GO" id="GO:0016020">
    <property type="term" value="C:membrane"/>
    <property type="evidence" value="ECO:0007669"/>
    <property type="project" value="InterPro"/>
</dbReference>